<dbReference type="EMBL" id="BNAH01000009">
    <property type="protein sequence ID" value="GHE93280.1"/>
    <property type="molecule type" value="Genomic_DNA"/>
</dbReference>
<proteinExistence type="predicted"/>
<dbReference type="InterPro" id="IPR008207">
    <property type="entry name" value="Sig_transdc_His_kin_Hpt_dom"/>
</dbReference>
<gene>
    <name evidence="4" type="ORF">GCM10011501_23320</name>
</gene>
<dbReference type="RefSeq" id="WP_189378439.1">
    <property type="nucleotide sequence ID" value="NZ_BNAH01000009.1"/>
</dbReference>
<keyword evidence="2" id="KW-0597">Phosphoprotein</keyword>
<evidence type="ECO:0000256" key="1">
    <source>
        <dbReference type="ARBA" id="ARBA00023012"/>
    </source>
</evidence>
<keyword evidence="5" id="KW-1185">Reference proteome</keyword>
<feature type="domain" description="HPt" evidence="3">
    <location>
        <begin position="26"/>
        <end position="121"/>
    </location>
</feature>
<evidence type="ECO:0000259" key="3">
    <source>
        <dbReference type="PROSITE" id="PS50894"/>
    </source>
</evidence>
<feature type="modified residue" description="Phosphohistidine" evidence="2">
    <location>
        <position position="65"/>
    </location>
</feature>
<dbReference type="SUPFAM" id="SSF47226">
    <property type="entry name" value="Histidine-containing phosphotransfer domain, HPT domain"/>
    <property type="match status" value="1"/>
</dbReference>
<sequence>MQKVMSIEESAQLDIELLQGYVDNLGVSVVRKMLELYTQQSTLYIEAITLSMSEQSQTNWQDSCHKMKGAAGSVGLLQVHKQVASLEKSTKDWLLKTGDIESLIELNNQAKAAFNKWLDLKPQ</sequence>
<evidence type="ECO:0000313" key="5">
    <source>
        <dbReference type="Proteomes" id="UP000626370"/>
    </source>
</evidence>
<dbReference type="Gene3D" id="1.20.120.160">
    <property type="entry name" value="HPT domain"/>
    <property type="match status" value="1"/>
</dbReference>
<dbReference type="PROSITE" id="PS50894">
    <property type="entry name" value="HPT"/>
    <property type="match status" value="1"/>
</dbReference>
<evidence type="ECO:0000313" key="4">
    <source>
        <dbReference type="EMBL" id="GHE93280.1"/>
    </source>
</evidence>
<organism evidence="4 5">
    <name type="scientific">Thalassotalea profundi</name>
    <dbReference type="NCBI Taxonomy" id="2036687"/>
    <lineage>
        <taxon>Bacteria</taxon>
        <taxon>Pseudomonadati</taxon>
        <taxon>Pseudomonadota</taxon>
        <taxon>Gammaproteobacteria</taxon>
        <taxon>Alteromonadales</taxon>
        <taxon>Colwelliaceae</taxon>
        <taxon>Thalassotalea</taxon>
    </lineage>
</organism>
<dbReference type="InterPro" id="IPR036641">
    <property type="entry name" value="HPT_dom_sf"/>
</dbReference>
<comment type="caution">
    <text evidence="4">The sequence shown here is derived from an EMBL/GenBank/DDBJ whole genome shotgun (WGS) entry which is preliminary data.</text>
</comment>
<name>A0ABQ3IWQ0_9GAMM</name>
<evidence type="ECO:0000256" key="2">
    <source>
        <dbReference type="PROSITE-ProRule" id="PRU00110"/>
    </source>
</evidence>
<keyword evidence="1" id="KW-0902">Two-component regulatory system</keyword>
<dbReference type="Proteomes" id="UP000626370">
    <property type="component" value="Unassembled WGS sequence"/>
</dbReference>
<dbReference type="Pfam" id="PF01627">
    <property type="entry name" value="Hpt"/>
    <property type="match status" value="1"/>
</dbReference>
<protein>
    <recommendedName>
        <fullName evidence="3">HPt domain-containing protein</fullName>
    </recommendedName>
</protein>
<reference evidence="5" key="1">
    <citation type="journal article" date="2019" name="Int. J. Syst. Evol. Microbiol.">
        <title>The Global Catalogue of Microorganisms (GCM) 10K type strain sequencing project: providing services to taxonomists for standard genome sequencing and annotation.</title>
        <authorList>
            <consortium name="The Broad Institute Genomics Platform"/>
            <consortium name="The Broad Institute Genome Sequencing Center for Infectious Disease"/>
            <person name="Wu L."/>
            <person name="Ma J."/>
        </authorList>
    </citation>
    <scope>NUCLEOTIDE SEQUENCE [LARGE SCALE GENOMIC DNA]</scope>
    <source>
        <strain evidence="5">CGMCC 1.15922</strain>
    </source>
</reference>
<accession>A0ABQ3IWQ0</accession>